<gene>
    <name evidence="3" type="ORF">ONB1V03_LOCUS9117</name>
</gene>
<keyword evidence="4" id="KW-1185">Reference proteome</keyword>
<dbReference type="Proteomes" id="UP000728032">
    <property type="component" value="Unassembled WGS sequence"/>
</dbReference>
<feature type="repeat" description="RCC1" evidence="2">
    <location>
        <begin position="13"/>
        <end position="64"/>
    </location>
</feature>
<keyword evidence="1" id="KW-0677">Repeat</keyword>
<name>A0A7R9QQ27_9ACAR</name>
<dbReference type="InterPro" id="IPR009091">
    <property type="entry name" value="RCC1/BLIP-II"/>
</dbReference>
<evidence type="ECO:0000313" key="4">
    <source>
        <dbReference type="Proteomes" id="UP000728032"/>
    </source>
</evidence>
<dbReference type="PANTHER" id="PTHR22872">
    <property type="entry name" value="BTK-BINDING PROTEIN-RELATED"/>
    <property type="match status" value="1"/>
</dbReference>
<sequence>MNGYNILFVTFDDLVYGLGSNSFGQLGLGHRNKVEEPVEVIELRHQNIQQFFNGYTIVLAVNTDQQVFSFGINKWGQLGRDVDRDGCHKPDIYQKKRNKMF</sequence>
<dbReference type="InterPro" id="IPR000408">
    <property type="entry name" value="Reg_chr_condens"/>
</dbReference>
<dbReference type="InterPro" id="IPR051625">
    <property type="entry name" value="Signaling_Regulatory_Domain"/>
</dbReference>
<dbReference type="EMBL" id="CAJPVJ010005558">
    <property type="protein sequence ID" value="CAG2169643.1"/>
    <property type="molecule type" value="Genomic_DNA"/>
</dbReference>
<dbReference type="PROSITE" id="PS50012">
    <property type="entry name" value="RCC1_3"/>
    <property type="match status" value="1"/>
</dbReference>
<dbReference type="PRINTS" id="PR00633">
    <property type="entry name" value="RCCNDNSATION"/>
</dbReference>
<organism evidence="3">
    <name type="scientific">Oppiella nova</name>
    <dbReference type="NCBI Taxonomy" id="334625"/>
    <lineage>
        <taxon>Eukaryota</taxon>
        <taxon>Metazoa</taxon>
        <taxon>Ecdysozoa</taxon>
        <taxon>Arthropoda</taxon>
        <taxon>Chelicerata</taxon>
        <taxon>Arachnida</taxon>
        <taxon>Acari</taxon>
        <taxon>Acariformes</taxon>
        <taxon>Sarcoptiformes</taxon>
        <taxon>Oribatida</taxon>
        <taxon>Brachypylina</taxon>
        <taxon>Oppioidea</taxon>
        <taxon>Oppiidae</taxon>
        <taxon>Oppiella</taxon>
    </lineage>
</organism>
<protein>
    <submittedName>
        <fullName evidence="3">Uncharacterized protein</fullName>
    </submittedName>
</protein>
<accession>A0A7R9QQ27</accession>
<evidence type="ECO:0000256" key="1">
    <source>
        <dbReference type="ARBA" id="ARBA00022737"/>
    </source>
</evidence>
<dbReference type="AlphaFoldDB" id="A0A7R9QQ27"/>
<evidence type="ECO:0000256" key="2">
    <source>
        <dbReference type="PROSITE-ProRule" id="PRU00235"/>
    </source>
</evidence>
<dbReference type="EMBL" id="OC920383">
    <property type="protein sequence ID" value="CAD7652456.1"/>
    <property type="molecule type" value="Genomic_DNA"/>
</dbReference>
<reference evidence="3" key="1">
    <citation type="submission" date="2020-11" db="EMBL/GenBank/DDBJ databases">
        <authorList>
            <person name="Tran Van P."/>
        </authorList>
    </citation>
    <scope>NUCLEOTIDE SEQUENCE</scope>
</reference>
<proteinExistence type="predicted"/>
<dbReference type="SUPFAM" id="SSF50985">
    <property type="entry name" value="RCC1/BLIP-II"/>
    <property type="match status" value="1"/>
</dbReference>
<dbReference type="Pfam" id="PF00415">
    <property type="entry name" value="RCC1"/>
    <property type="match status" value="1"/>
</dbReference>
<dbReference type="OrthoDB" id="6529067at2759"/>
<dbReference type="Gene3D" id="2.130.10.30">
    <property type="entry name" value="Regulator of chromosome condensation 1/beta-lactamase-inhibitor protein II"/>
    <property type="match status" value="1"/>
</dbReference>
<evidence type="ECO:0000313" key="3">
    <source>
        <dbReference type="EMBL" id="CAD7652456.1"/>
    </source>
</evidence>